<feature type="domain" description="FP protein C-terminal" evidence="1">
    <location>
        <begin position="84"/>
        <end position="135"/>
    </location>
</feature>
<comment type="caution">
    <text evidence="2">The sequence shown here is derived from an EMBL/GenBank/DDBJ whole genome shotgun (WGS) entry which is preliminary data.</text>
</comment>
<gene>
    <name evidence="2" type="ORF">PACLA_8A086385</name>
</gene>
<name>A0A7D9DL75_PARCT</name>
<dbReference type="EMBL" id="CACRXK020001249">
    <property type="protein sequence ID" value="CAB3987909.1"/>
    <property type="molecule type" value="Genomic_DNA"/>
</dbReference>
<evidence type="ECO:0000313" key="2">
    <source>
        <dbReference type="EMBL" id="CAB3987909.1"/>
    </source>
</evidence>
<proteinExistence type="predicted"/>
<dbReference type="OrthoDB" id="5986546at2759"/>
<dbReference type="Proteomes" id="UP001152795">
    <property type="component" value="Unassembled WGS sequence"/>
</dbReference>
<protein>
    <recommendedName>
        <fullName evidence="1">FP protein C-terminal domain-containing protein</fullName>
    </recommendedName>
</protein>
<sequence length="144" mass="16753">MGVQDVSMRDIDTAHRVPRRRGREAGTYSNNANPIICKFSRRLAKDAVMSKRSEIKKVAHSSLGLSHSESPDNVNNIGIYHHLTPRLQELLYEAKKFKFSQKYKYCWAKESVIYLRETEDSRVIKLYSKEDLKNLTERLAVHED</sequence>
<dbReference type="InterPro" id="IPR057251">
    <property type="entry name" value="FP_C"/>
</dbReference>
<reference evidence="2" key="1">
    <citation type="submission" date="2020-04" db="EMBL/GenBank/DDBJ databases">
        <authorList>
            <person name="Alioto T."/>
            <person name="Alioto T."/>
            <person name="Gomez Garrido J."/>
        </authorList>
    </citation>
    <scope>NUCLEOTIDE SEQUENCE</scope>
    <source>
        <strain evidence="2">A484AB</strain>
    </source>
</reference>
<evidence type="ECO:0000259" key="1">
    <source>
        <dbReference type="Pfam" id="PF25298"/>
    </source>
</evidence>
<dbReference type="Pfam" id="PF25298">
    <property type="entry name" value="Baculo_FP_2nd"/>
    <property type="match status" value="1"/>
</dbReference>
<evidence type="ECO:0000313" key="3">
    <source>
        <dbReference type="Proteomes" id="UP001152795"/>
    </source>
</evidence>
<keyword evidence="3" id="KW-1185">Reference proteome</keyword>
<accession>A0A7D9DL75</accession>
<organism evidence="2 3">
    <name type="scientific">Paramuricea clavata</name>
    <name type="common">Red gorgonian</name>
    <name type="synonym">Violescent sea-whip</name>
    <dbReference type="NCBI Taxonomy" id="317549"/>
    <lineage>
        <taxon>Eukaryota</taxon>
        <taxon>Metazoa</taxon>
        <taxon>Cnidaria</taxon>
        <taxon>Anthozoa</taxon>
        <taxon>Octocorallia</taxon>
        <taxon>Malacalcyonacea</taxon>
        <taxon>Plexauridae</taxon>
        <taxon>Paramuricea</taxon>
    </lineage>
</organism>
<dbReference type="AlphaFoldDB" id="A0A7D9DL75"/>